<gene>
    <name evidence="2" type="ORF">U5G49_002895</name>
</gene>
<dbReference type="RefSeq" id="WP_193445511.1">
    <property type="nucleotide sequence ID" value="NZ_BSOQ01000025.1"/>
</dbReference>
<dbReference type="Gene3D" id="1.10.260.40">
    <property type="entry name" value="lambda repressor-like DNA-binding domains"/>
    <property type="match status" value="2"/>
</dbReference>
<sequence>MRIIAPPEALRAARALLGVSQRDVADQAGVPQRSLSIVENSDYLLADTNLLLVDFYTAKGLVFLGEGFIGSEIARCGACWAAPENPGKPESTEPQFQTLDVSVSFKAARAFLNRERADIADSAGLTVAAVRGLEAGKKWTESYQKLVEFYESEGIEFTGWGEPSTQKFYGVGVRWKGERRVSTRS</sequence>
<dbReference type="Proteomes" id="UP001322785">
    <property type="component" value="Chromosome"/>
</dbReference>
<dbReference type="EMBL" id="CP140635">
    <property type="protein sequence ID" value="WQN37756.1"/>
    <property type="molecule type" value="Genomic_DNA"/>
</dbReference>
<accession>A0ABZ0ZE47</accession>
<feature type="domain" description="HTH cro/C1-type" evidence="1">
    <location>
        <begin position="10"/>
        <end position="36"/>
    </location>
</feature>
<reference evidence="2 3" key="1">
    <citation type="submission" date="2023-12" db="EMBL/GenBank/DDBJ databases">
        <authorList>
            <person name="Menendez E."/>
            <person name="Kaur S."/>
            <person name="Flores-Felix J.D."/>
            <person name="diCenzo G.C."/>
            <person name="Peix A."/>
            <person name="Velazquez E."/>
        </authorList>
    </citation>
    <scope>NUCLEOTIDE SEQUENCE [LARGE SCALE GENOMIC DNA]</scope>
    <source>
        <strain evidence="2 3">CIP 108029</strain>
    </source>
</reference>
<dbReference type="SUPFAM" id="SSF47413">
    <property type="entry name" value="lambda repressor-like DNA-binding domains"/>
    <property type="match status" value="1"/>
</dbReference>
<name>A0ABZ0ZE47_9HYPH</name>
<dbReference type="CDD" id="cd00093">
    <property type="entry name" value="HTH_XRE"/>
    <property type="match status" value="1"/>
</dbReference>
<organism evidence="2 3">
    <name type="scientific">Rhizobium indigoferae</name>
    <dbReference type="NCBI Taxonomy" id="158891"/>
    <lineage>
        <taxon>Bacteria</taxon>
        <taxon>Pseudomonadati</taxon>
        <taxon>Pseudomonadota</taxon>
        <taxon>Alphaproteobacteria</taxon>
        <taxon>Hyphomicrobiales</taxon>
        <taxon>Rhizobiaceae</taxon>
        <taxon>Rhizobium/Agrobacterium group</taxon>
        <taxon>Rhizobium</taxon>
    </lineage>
</organism>
<evidence type="ECO:0000313" key="2">
    <source>
        <dbReference type="EMBL" id="WQN37756.1"/>
    </source>
</evidence>
<dbReference type="InterPro" id="IPR010982">
    <property type="entry name" value="Lambda_DNA-bd_dom_sf"/>
</dbReference>
<protein>
    <submittedName>
        <fullName evidence="2">Helix-turn-helix transcriptional regulator</fullName>
    </submittedName>
</protein>
<proteinExistence type="predicted"/>
<dbReference type="InterPro" id="IPR001387">
    <property type="entry name" value="Cro/C1-type_HTH"/>
</dbReference>
<keyword evidence="3" id="KW-1185">Reference proteome</keyword>
<evidence type="ECO:0000313" key="3">
    <source>
        <dbReference type="Proteomes" id="UP001322785"/>
    </source>
</evidence>
<dbReference type="SMART" id="SM00530">
    <property type="entry name" value="HTH_XRE"/>
    <property type="match status" value="2"/>
</dbReference>
<dbReference type="PROSITE" id="PS50943">
    <property type="entry name" value="HTH_CROC1"/>
    <property type="match status" value="1"/>
</dbReference>
<evidence type="ECO:0000259" key="1">
    <source>
        <dbReference type="PROSITE" id="PS50943"/>
    </source>
</evidence>